<evidence type="ECO:0000313" key="2">
    <source>
        <dbReference type="Proteomes" id="UP001043456"/>
    </source>
</evidence>
<protein>
    <submittedName>
        <fullName evidence="1">Uncharacterized protein</fullName>
    </submittedName>
</protein>
<keyword evidence="2" id="KW-1185">Reference proteome</keyword>
<dbReference type="AlphaFoldDB" id="A0A9P3BNA0"/>
<evidence type="ECO:0000313" key="1">
    <source>
        <dbReference type="EMBL" id="GIJ91473.1"/>
    </source>
</evidence>
<dbReference type="EMBL" id="BHVY01000008">
    <property type="protein sequence ID" value="GIJ91473.1"/>
    <property type="molecule type" value="Genomic_DNA"/>
</dbReference>
<reference evidence="1 2" key="1">
    <citation type="submission" date="2018-10" db="EMBL/GenBank/DDBJ databases">
        <title>Pan-genome distribution and transcriptional activeness of fungal secondary metabolism genes in Aspergillus section Fumigati.</title>
        <authorList>
            <person name="Takahashi H."/>
            <person name="Umemura M."/>
            <person name="Ninomiya A."/>
            <person name="Kusuya Y."/>
            <person name="Urayama S."/>
            <person name="Shimizu M."/>
            <person name="Watanabe A."/>
            <person name="Kamei K."/>
            <person name="Yaguchi T."/>
            <person name="Hagiwara D."/>
        </authorList>
    </citation>
    <scope>NUCLEOTIDE SEQUENCE [LARGE SCALE GENOMIC DNA]</scope>
    <source>
        <strain evidence="1 2">IFM 55266</strain>
    </source>
</reference>
<name>A0A9P3BNA0_9EURO</name>
<accession>A0A9P3BNA0</accession>
<sequence>MAPNSSELLWLNRVKVAKQQKGMIVVKLYQYTSSYPWYYFMLSISVVIADSQLHKRIAVVELGTFVHVPNPVH</sequence>
<organism evidence="1 2">
    <name type="scientific">Aspergillus pseudoviridinutans</name>
    <dbReference type="NCBI Taxonomy" id="1517512"/>
    <lineage>
        <taxon>Eukaryota</taxon>
        <taxon>Fungi</taxon>
        <taxon>Dikarya</taxon>
        <taxon>Ascomycota</taxon>
        <taxon>Pezizomycotina</taxon>
        <taxon>Eurotiomycetes</taxon>
        <taxon>Eurotiomycetidae</taxon>
        <taxon>Eurotiales</taxon>
        <taxon>Aspergillaceae</taxon>
        <taxon>Aspergillus</taxon>
        <taxon>Aspergillus subgen. Fumigati</taxon>
    </lineage>
</organism>
<dbReference type="Proteomes" id="UP001043456">
    <property type="component" value="Unassembled WGS sequence"/>
</dbReference>
<proteinExistence type="predicted"/>
<comment type="caution">
    <text evidence="1">The sequence shown here is derived from an EMBL/GenBank/DDBJ whole genome shotgun (WGS) entry which is preliminary data.</text>
</comment>
<dbReference type="GeneID" id="67009049"/>
<dbReference type="RefSeq" id="XP_043162219.1">
    <property type="nucleotide sequence ID" value="XM_043306284.1"/>
</dbReference>
<gene>
    <name evidence="1" type="ORF">Asppvi_010439</name>
</gene>